<comment type="caution">
    <text evidence="4">The sequence shown here is derived from an EMBL/GenBank/DDBJ whole genome shotgun (WGS) entry which is preliminary data.</text>
</comment>
<dbReference type="Gene3D" id="3.40.50.2000">
    <property type="entry name" value="Glycogen Phosphorylase B"/>
    <property type="match status" value="2"/>
</dbReference>
<feature type="domain" description="Glycosyltransferase subfamily 4-like N-terminal" evidence="3">
    <location>
        <begin position="16"/>
        <end position="186"/>
    </location>
</feature>
<dbReference type="EMBL" id="JASJOS010000005">
    <property type="protein sequence ID" value="MDJ1481620.1"/>
    <property type="molecule type" value="Genomic_DNA"/>
</dbReference>
<dbReference type="Proteomes" id="UP001241110">
    <property type="component" value="Unassembled WGS sequence"/>
</dbReference>
<evidence type="ECO:0000313" key="5">
    <source>
        <dbReference type="Proteomes" id="UP001241110"/>
    </source>
</evidence>
<dbReference type="RefSeq" id="WP_313979633.1">
    <property type="nucleotide sequence ID" value="NZ_JASJOS010000005.1"/>
</dbReference>
<keyword evidence="1" id="KW-0808">Transferase</keyword>
<evidence type="ECO:0000259" key="2">
    <source>
        <dbReference type="Pfam" id="PF00534"/>
    </source>
</evidence>
<evidence type="ECO:0000259" key="3">
    <source>
        <dbReference type="Pfam" id="PF13579"/>
    </source>
</evidence>
<evidence type="ECO:0000313" key="4">
    <source>
        <dbReference type="EMBL" id="MDJ1481620.1"/>
    </source>
</evidence>
<dbReference type="Pfam" id="PF00534">
    <property type="entry name" value="Glycos_transf_1"/>
    <property type="match status" value="1"/>
</dbReference>
<dbReference type="InterPro" id="IPR001296">
    <property type="entry name" value="Glyco_trans_1"/>
</dbReference>
<dbReference type="CDD" id="cd03794">
    <property type="entry name" value="GT4_WbuB-like"/>
    <property type="match status" value="1"/>
</dbReference>
<name>A0AAE3QME2_9BACT</name>
<feature type="domain" description="Glycosyl transferase family 1" evidence="2">
    <location>
        <begin position="210"/>
        <end position="371"/>
    </location>
</feature>
<dbReference type="AlphaFoldDB" id="A0AAE3QME2"/>
<dbReference type="SUPFAM" id="SSF53756">
    <property type="entry name" value="UDP-Glycosyltransferase/glycogen phosphorylase"/>
    <property type="match status" value="1"/>
</dbReference>
<dbReference type="PANTHER" id="PTHR46401:SF2">
    <property type="entry name" value="GLYCOSYLTRANSFERASE WBBK-RELATED"/>
    <property type="match status" value="1"/>
</dbReference>
<sequence length="406" mass="46849">MKIVYIHQYFKTYSDGGSSRSYYLAKSLVDNGFDVELITSHNNKDYLFTTIEGIKVHYLPVSYDNHMGFFDRIWSFLSFMFQAYQLTRKIKNIDSCYVSSTPLTVGITALLLKWQRNIPYHFEVRDLWPLAPIQLGIIKNRWLQKFLSRLEQRIYEEATSIIALSPGIASHIQQCVPYKTIHLLPNISDCDFFQKEAKKTYLTDKYDTTHKFVVTYFGAIGQVNNLQSLIEVAKTAQEANNQALRFLIVGRGNQLAEVQKLAKQYQLTNILFIPHVSKYQLREIINITDAVYVSFASYPVLETSSPNKFFDSLAAGKLCITNTSGWIAQLIEEYGCGFYANPTKPEELLTKVSYYMADPEALEQAQYNARRLAETQFSREHLTQKFIQILDPSLRTHTREQHVVTV</sequence>
<gene>
    <name evidence="4" type="ORF">QNI16_14060</name>
</gene>
<dbReference type="Pfam" id="PF13579">
    <property type="entry name" value="Glyco_trans_4_4"/>
    <property type="match status" value="1"/>
</dbReference>
<dbReference type="InterPro" id="IPR028098">
    <property type="entry name" value="Glyco_trans_4-like_N"/>
</dbReference>
<reference evidence="4" key="1">
    <citation type="submission" date="2023-05" db="EMBL/GenBank/DDBJ databases">
        <authorList>
            <person name="Zhang X."/>
        </authorList>
    </citation>
    <scope>NUCLEOTIDE SEQUENCE</scope>
    <source>
        <strain evidence="4">YF14B1</strain>
    </source>
</reference>
<organism evidence="4 5">
    <name type="scientific">Xanthocytophaga flava</name>
    <dbReference type="NCBI Taxonomy" id="3048013"/>
    <lineage>
        <taxon>Bacteria</taxon>
        <taxon>Pseudomonadati</taxon>
        <taxon>Bacteroidota</taxon>
        <taxon>Cytophagia</taxon>
        <taxon>Cytophagales</taxon>
        <taxon>Rhodocytophagaceae</taxon>
        <taxon>Xanthocytophaga</taxon>
    </lineage>
</organism>
<dbReference type="PANTHER" id="PTHR46401">
    <property type="entry name" value="GLYCOSYLTRANSFERASE WBBK-RELATED"/>
    <property type="match status" value="1"/>
</dbReference>
<dbReference type="GO" id="GO:0016757">
    <property type="term" value="F:glycosyltransferase activity"/>
    <property type="evidence" value="ECO:0007669"/>
    <property type="project" value="InterPro"/>
</dbReference>
<accession>A0AAE3QME2</accession>
<evidence type="ECO:0000256" key="1">
    <source>
        <dbReference type="ARBA" id="ARBA00022679"/>
    </source>
</evidence>
<protein>
    <submittedName>
        <fullName evidence="4">Glycosyltransferase family 4 protein</fullName>
    </submittedName>
</protein>
<dbReference type="GO" id="GO:0009103">
    <property type="term" value="P:lipopolysaccharide biosynthetic process"/>
    <property type="evidence" value="ECO:0007669"/>
    <property type="project" value="TreeGrafter"/>
</dbReference>
<proteinExistence type="predicted"/>